<dbReference type="RefSeq" id="WP_125477590.1">
    <property type="nucleotide sequence ID" value="NZ_FCOL02000012.1"/>
</dbReference>
<dbReference type="OrthoDB" id="9135663at2"/>
<evidence type="ECO:0008006" key="5">
    <source>
        <dbReference type="Google" id="ProtNLM"/>
    </source>
</evidence>
<gene>
    <name evidence="3" type="ORF">AWB67_02554</name>
</gene>
<feature type="region of interest" description="Disordered" evidence="1">
    <location>
        <begin position="25"/>
        <end position="63"/>
    </location>
</feature>
<feature type="compositionally biased region" description="Polar residues" evidence="1">
    <location>
        <begin position="42"/>
        <end position="52"/>
    </location>
</feature>
<feature type="compositionally biased region" description="Low complexity" evidence="1">
    <location>
        <begin position="25"/>
        <end position="41"/>
    </location>
</feature>
<evidence type="ECO:0000256" key="1">
    <source>
        <dbReference type="SAM" id="MobiDB-lite"/>
    </source>
</evidence>
<name>A0A158IJU1_9BURK</name>
<feature type="chain" id="PRO_5011110238" description="Lipoprotein" evidence="2">
    <location>
        <begin position="24"/>
        <end position="83"/>
    </location>
</feature>
<evidence type="ECO:0000313" key="4">
    <source>
        <dbReference type="Proteomes" id="UP000054925"/>
    </source>
</evidence>
<dbReference type="AlphaFoldDB" id="A0A158IJU1"/>
<sequence length="83" mass="8559">MRTRLIRVASAVVLSMGVGIAYSQTTQQTPSSSDQSSMSQTAAPSTGDSSYGGSPARGAYDSGRTRYNTACIPGLSCDIFQGS</sequence>
<feature type="signal peptide" evidence="2">
    <location>
        <begin position="1"/>
        <end position="23"/>
    </location>
</feature>
<organism evidence="3 4">
    <name type="scientific">Caballeronia terrestris</name>
    <dbReference type="NCBI Taxonomy" id="1226301"/>
    <lineage>
        <taxon>Bacteria</taxon>
        <taxon>Pseudomonadati</taxon>
        <taxon>Pseudomonadota</taxon>
        <taxon>Betaproteobacteria</taxon>
        <taxon>Burkholderiales</taxon>
        <taxon>Burkholderiaceae</taxon>
        <taxon>Caballeronia</taxon>
    </lineage>
</organism>
<keyword evidence="2" id="KW-0732">Signal</keyword>
<accession>A0A158IJU1</accession>
<comment type="caution">
    <text evidence="3">The sequence shown here is derived from an EMBL/GenBank/DDBJ whole genome shotgun (WGS) entry which is preliminary data.</text>
</comment>
<dbReference type="Proteomes" id="UP000054925">
    <property type="component" value="Unassembled WGS sequence"/>
</dbReference>
<evidence type="ECO:0000313" key="3">
    <source>
        <dbReference type="EMBL" id="SAL56653.1"/>
    </source>
</evidence>
<keyword evidence="4" id="KW-1185">Reference proteome</keyword>
<dbReference type="EMBL" id="FCOL02000012">
    <property type="protein sequence ID" value="SAL56653.1"/>
    <property type="molecule type" value="Genomic_DNA"/>
</dbReference>
<proteinExistence type="predicted"/>
<evidence type="ECO:0000256" key="2">
    <source>
        <dbReference type="SAM" id="SignalP"/>
    </source>
</evidence>
<protein>
    <recommendedName>
        <fullName evidence="5">Lipoprotein</fullName>
    </recommendedName>
</protein>
<reference evidence="3" key="1">
    <citation type="submission" date="2016-01" db="EMBL/GenBank/DDBJ databases">
        <authorList>
            <person name="Peeters C."/>
        </authorList>
    </citation>
    <scope>NUCLEOTIDE SEQUENCE [LARGE SCALE GENOMIC DNA]</scope>
    <source>
        <strain evidence="3">LMG 22937</strain>
    </source>
</reference>